<comment type="similarity">
    <text evidence="2">Belongs to the IFI6/IFI27 family.</text>
</comment>
<comment type="subcellular location">
    <subcellularLocation>
        <location evidence="1">Membrane</location>
        <topology evidence="1">Multi-pass membrane protein</topology>
    </subcellularLocation>
</comment>
<protein>
    <recommendedName>
        <fullName evidence="8">Lincomycin-condensing protein lmbA</fullName>
    </recommendedName>
</protein>
<dbReference type="OrthoDB" id="440424at2759"/>
<evidence type="ECO:0000313" key="7">
    <source>
        <dbReference type="Proteomes" id="UP000250140"/>
    </source>
</evidence>
<name>A0A8E2EZG0_9PEZI</name>
<dbReference type="AlphaFoldDB" id="A0A8E2EZG0"/>
<dbReference type="GO" id="GO:0016020">
    <property type="term" value="C:membrane"/>
    <property type="evidence" value="ECO:0007669"/>
    <property type="project" value="UniProtKB-SubCell"/>
</dbReference>
<reference evidence="6 7" key="1">
    <citation type="journal article" date="2016" name="Nat. Commun.">
        <title>Ectomycorrhizal ecology is imprinted in the genome of the dominant symbiotic fungus Cenococcum geophilum.</title>
        <authorList>
            <consortium name="DOE Joint Genome Institute"/>
            <person name="Peter M."/>
            <person name="Kohler A."/>
            <person name="Ohm R.A."/>
            <person name="Kuo A."/>
            <person name="Krutzmann J."/>
            <person name="Morin E."/>
            <person name="Arend M."/>
            <person name="Barry K.W."/>
            <person name="Binder M."/>
            <person name="Choi C."/>
            <person name="Clum A."/>
            <person name="Copeland A."/>
            <person name="Grisel N."/>
            <person name="Haridas S."/>
            <person name="Kipfer T."/>
            <person name="LaButti K."/>
            <person name="Lindquist E."/>
            <person name="Lipzen A."/>
            <person name="Maire R."/>
            <person name="Meier B."/>
            <person name="Mihaltcheva S."/>
            <person name="Molinier V."/>
            <person name="Murat C."/>
            <person name="Poggeler S."/>
            <person name="Quandt C.A."/>
            <person name="Sperisen C."/>
            <person name="Tritt A."/>
            <person name="Tisserant E."/>
            <person name="Crous P.W."/>
            <person name="Henrissat B."/>
            <person name="Nehls U."/>
            <person name="Egli S."/>
            <person name="Spatafora J.W."/>
            <person name="Grigoriev I.V."/>
            <person name="Martin F.M."/>
        </authorList>
    </citation>
    <scope>NUCLEOTIDE SEQUENCE [LARGE SCALE GENOMIC DNA]</scope>
    <source>
        <strain evidence="6 7">CBS 207.34</strain>
    </source>
</reference>
<dbReference type="Pfam" id="PF06140">
    <property type="entry name" value="Ifi-6-16"/>
    <property type="match status" value="1"/>
</dbReference>
<evidence type="ECO:0000256" key="1">
    <source>
        <dbReference type="ARBA" id="ARBA00004141"/>
    </source>
</evidence>
<accession>A0A8E2EZG0</accession>
<evidence type="ECO:0008006" key="8">
    <source>
        <dbReference type="Google" id="ProtNLM"/>
    </source>
</evidence>
<evidence type="ECO:0000256" key="2">
    <source>
        <dbReference type="ARBA" id="ARBA00007262"/>
    </source>
</evidence>
<evidence type="ECO:0000256" key="3">
    <source>
        <dbReference type="ARBA" id="ARBA00022692"/>
    </source>
</evidence>
<dbReference type="Gene3D" id="6.10.110.10">
    <property type="match status" value="1"/>
</dbReference>
<dbReference type="EMBL" id="KV749920">
    <property type="protein sequence ID" value="OCL07168.1"/>
    <property type="molecule type" value="Genomic_DNA"/>
</dbReference>
<keyword evidence="5" id="KW-0472">Membrane</keyword>
<evidence type="ECO:0000313" key="6">
    <source>
        <dbReference type="EMBL" id="OCL07168.1"/>
    </source>
</evidence>
<keyword evidence="7" id="KW-1185">Reference proteome</keyword>
<dbReference type="InterPro" id="IPR038213">
    <property type="entry name" value="IFI6/IFI27-like_sf"/>
</dbReference>
<evidence type="ECO:0000256" key="5">
    <source>
        <dbReference type="ARBA" id="ARBA00023136"/>
    </source>
</evidence>
<sequence length="188" mass="20499">MGLLNEIFPCITARAKVNVPVHTNEDKPITDLKSPPAQPTEEEIATSIISALFAAEKPGHDLERTLQDIVHSCGWYEGLAKRVLDLLENTIKCGKDMVGAMKEADDKAAAEASDFVHEHPILTDVIITVIAIGILVILAPWAVEALGFGELGPIEGTFAAWWQSTFPDVEAGSLFGYFQRLGMKWGKK</sequence>
<dbReference type="Proteomes" id="UP000250140">
    <property type="component" value="Unassembled WGS sequence"/>
</dbReference>
<gene>
    <name evidence="6" type="ORF">AOQ84DRAFT_342164</name>
</gene>
<keyword evidence="3" id="KW-0812">Transmembrane</keyword>
<dbReference type="InterPro" id="IPR009311">
    <property type="entry name" value="IFI6/IFI27-like"/>
</dbReference>
<proteinExistence type="inferred from homology"/>
<keyword evidence="4" id="KW-1133">Transmembrane helix</keyword>
<evidence type="ECO:0000256" key="4">
    <source>
        <dbReference type="ARBA" id="ARBA00022989"/>
    </source>
</evidence>
<organism evidence="6 7">
    <name type="scientific">Glonium stellatum</name>
    <dbReference type="NCBI Taxonomy" id="574774"/>
    <lineage>
        <taxon>Eukaryota</taxon>
        <taxon>Fungi</taxon>
        <taxon>Dikarya</taxon>
        <taxon>Ascomycota</taxon>
        <taxon>Pezizomycotina</taxon>
        <taxon>Dothideomycetes</taxon>
        <taxon>Pleosporomycetidae</taxon>
        <taxon>Gloniales</taxon>
        <taxon>Gloniaceae</taxon>
        <taxon>Glonium</taxon>
    </lineage>
</organism>